<dbReference type="GO" id="GO:0050906">
    <property type="term" value="P:detection of stimulus involved in sensory perception"/>
    <property type="evidence" value="ECO:0007669"/>
    <property type="project" value="UniProtKB-ARBA"/>
</dbReference>
<keyword evidence="3" id="KW-1003">Cell membrane</keyword>
<keyword evidence="18" id="KW-1185">Reference proteome</keyword>
<feature type="signal peptide" evidence="14">
    <location>
        <begin position="1"/>
        <end position="19"/>
    </location>
</feature>
<feature type="transmembrane region" description="Helical" evidence="13">
    <location>
        <begin position="593"/>
        <end position="614"/>
    </location>
</feature>
<keyword evidence="14" id="KW-0732">Signal</keyword>
<name>A0ABD0M0J0_9CAEN</name>
<evidence type="ECO:0000259" key="16">
    <source>
        <dbReference type="SMART" id="SM00918"/>
    </source>
</evidence>
<evidence type="ECO:0000313" key="17">
    <source>
        <dbReference type="EMBL" id="KAK7504819.1"/>
    </source>
</evidence>
<evidence type="ECO:0000256" key="5">
    <source>
        <dbReference type="ARBA" id="ARBA00022989"/>
    </source>
</evidence>
<feature type="chain" id="PRO_5044779387" evidence="14">
    <location>
        <begin position="20"/>
        <end position="653"/>
    </location>
</feature>
<protein>
    <submittedName>
        <fullName evidence="17">Uncharacterized protein</fullName>
    </submittedName>
</protein>
<reference evidence="17 18" key="1">
    <citation type="journal article" date="2023" name="Sci. Data">
        <title>Genome assembly of the Korean intertidal mud-creeper Batillaria attramentaria.</title>
        <authorList>
            <person name="Patra A.K."/>
            <person name="Ho P.T."/>
            <person name="Jun S."/>
            <person name="Lee S.J."/>
            <person name="Kim Y."/>
            <person name="Won Y.J."/>
        </authorList>
    </citation>
    <scope>NUCLEOTIDE SEQUENCE [LARGE SCALE GENOMIC DNA]</scope>
    <source>
        <strain evidence="17">Wonlab-2016</strain>
    </source>
</reference>
<dbReference type="Pfam" id="PF00060">
    <property type="entry name" value="Lig_chan"/>
    <property type="match status" value="1"/>
</dbReference>
<evidence type="ECO:0000256" key="1">
    <source>
        <dbReference type="ARBA" id="ARBA00004651"/>
    </source>
</evidence>
<evidence type="ECO:0000256" key="10">
    <source>
        <dbReference type="ARBA" id="ARBA00023286"/>
    </source>
</evidence>
<evidence type="ECO:0000256" key="2">
    <source>
        <dbReference type="ARBA" id="ARBA00022448"/>
    </source>
</evidence>
<dbReference type="InterPro" id="IPR052192">
    <property type="entry name" value="Insect_Ionotropic_Sensory_Rcpt"/>
</dbReference>
<feature type="region of interest" description="Disordered" evidence="12">
    <location>
        <begin position="625"/>
        <end position="653"/>
    </location>
</feature>
<dbReference type="GO" id="GO:0005886">
    <property type="term" value="C:plasma membrane"/>
    <property type="evidence" value="ECO:0007669"/>
    <property type="project" value="UniProtKB-SubCell"/>
</dbReference>
<gene>
    <name evidence="17" type="ORF">BaRGS_00003847</name>
</gene>
<keyword evidence="11" id="KW-0407">Ion channel</keyword>
<dbReference type="SUPFAM" id="SSF53850">
    <property type="entry name" value="Periplasmic binding protein-like II"/>
    <property type="match status" value="1"/>
</dbReference>
<keyword evidence="9" id="KW-0325">Glycoprotein</keyword>
<evidence type="ECO:0000256" key="3">
    <source>
        <dbReference type="ARBA" id="ARBA00022475"/>
    </source>
</evidence>
<proteinExistence type="predicted"/>
<evidence type="ECO:0000313" key="18">
    <source>
        <dbReference type="Proteomes" id="UP001519460"/>
    </source>
</evidence>
<dbReference type="PANTHER" id="PTHR42643:SF24">
    <property type="entry name" value="IONOTROPIC RECEPTOR 60A"/>
    <property type="match status" value="1"/>
</dbReference>
<evidence type="ECO:0000256" key="13">
    <source>
        <dbReference type="SAM" id="Phobius"/>
    </source>
</evidence>
<keyword evidence="5 13" id="KW-1133">Transmembrane helix</keyword>
<feature type="domain" description="Ionotropic glutamate receptor L-glutamate and glycine-binding" evidence="16">
    <location>
        <begin position="223"/>
        <end position="278"/>
    </location>
</feature>
<comment type="subcellular location">
    <subcellularLocation>
        <location evidence="1">Cell membrane</location>
        <topology evidence="1">Multi-pass membrane protein</topology>
    </subcellularLocation>
</comment>
<feature type="domain" description="Ionotropic glutamate receptor C-terminal" evidence="15">
    <location>
        <begin position="220"/>
        <end position="574"/>
    </location>
</feature>
<evidence type="ECO:0000259" key="15">
    <source>
        <dbReference type="SMART" id="SM00079"/>
    </source>
</evidence>
<dbReference type="SMART" id="SM00918">
    <property type="entry name" value="Lig_chan-Glu_bd"/>
    <property type="match status" value="1"/>
</dbReference>
<dbReference type="GO" id="GO:0034220">
    <property type="term" value="P:monoatomic ion transmembrane transport"/>
    <property type="evidence" value="ECO:0007669"/>
    <property type="project" value="UniProtKB-KW"/>
</dbReference>
<keyword evidence="2" id="KW-0813">Transport</keyword>
<dbReference type="Pfam" id="PF10613">
    <property type="entry name" value="Lig_chan-Glu_bd"/>
    <property type="match status" value="1"/>
</dbReference>
<dbReference type="SMART" id="SM00079">
    <property type="entry name" value="PBPe"/>
    <property type="match status" value="1"/>
</dbReference>
<evidence type="ECO:0000256" key="4">
    <source>
        <dbReference type="ARBA" id="ARBA00022692"/>
    </source>
</evidence>
<evidence type="ECO:0000256" key="8">
    <source>
        <dbReference type="ARBA" id="ARBA00023170"/>
    </source>
</evidence>
<evidence type="ECO:0000256" key="11">
    <source>
        <dbReference type="ARBA" id="ARBA00023303"/>
    </source>
</evidence>
<dbReference type="Proteomes" id="UP001519460">
    <property type="component" value="Unassembled WGS sequence"/>
</dbReference>
<keyword evidence="8" id="KW-0675">Receptor</keyword>
<comment type="caution">
    <text evidence="17">The sequence shown here is derived from an EMBL/GenBank/DDBJ whole genome shotgun (WGS) entry which is preliminary data.</text>
</comment>
<accession>A0ABD0M0J0</accession>
<keyword evidence="6" id="KW-0406">Ion transport</keyword>
<keyword evidence="7 13" id="KW-0472">Membrane</keyword>
<feature type="compositionally biased region" description="Polar residues" evidence="12">
    <location>
        <begin position="625"/>
        <end position="641"/>
    </location>
</feature>
<dbReference type="AlphaFoldDB" id="A0ABD0M0J0"/>
<dbReference type="EMBL" id="JACVVK020000013">
    <property type="protein sequence ID" value="KAK7504819.1"/>
    <property type="molecule type" value="Genomic_DNA"/>
</dbReference>
<keyword evidence="4 13" id="KW-0812">Transmembrane</keyword>
<organism evidence="17 18">
    <name type="scientific">Batillaria attramentaria</name>
    <dbReference type="NCBI Taxonomy" id="370345"/>
    <lineage>
        <taxon>Eukaryota</taxon>
        <taxon>Metazoa</taxon>
        <taxon>Spiralia</taxon>
        <taxon>Lophotrochozoa</taxon>
        <taxon>Mollusca</taxon>
        <taxon>Gastropoda</taxon>
        <taxon>Caenogastropoda</taxon>
        <taxon>Sorbeoconcha</taxon>
        <taxon>Cerithioidea</taxon>
        <taxon>Batillariidae</taxon>
        <taxon>Batillaria</taxon>
    </lineage>
</organism>
<dbReference type="InterPro" id="IPR001320">
    <property type="entry name" value="Iontro_rcpt_C"/>
</dbReference>
<dbReference type="PANTHER" id="PTHR42643">
    <property type="entry name" value="IONOTROPIC RECEPTOR 20A-RELATED"/>
    <property type="match status" value="1"/>
</dbReference>
<evidence type="ECO:0000256" key="14">
    <source>
        <dbReference type="SAM" id="SignalP"/>
    </source>
</evidence>
<sequence>MKSKLILFVGCFLCEFVSTAVSNQGGNASAVPPHGFGDADTPVTVEYLLNTIDCLQWTSLILIIDDSTVAASAGQTLVDKLSTRTVLMTVYQLSREQNGTLMRFEGTVNNVVIYGPFSFLRAVLNEISELPDRSIVSTYHWLTVTSCDDLESIMGVAQPFENLAVIAQYEGNSLALWTKERQRDTTLAVEVKEWPFPGGCTNSKEDLVFPNVKYGLGGRTLQVVTIPEGKNGTWYKGLGMDMLRYLAESLNFTESVDGNWGHQLENGTWVGMTGMLQRQEVDFALAIFSVTAPRATVSDYTIGYFYDDLVLLASRPAGGSQGWAFYLQPFQQTVYIVIGASLLMVTALHVCMEHLVARWRRESGRTAQKAPSLANSVIQGGETFVGALIGRCVVFESQSPSAQVLMFSWLVMSLVTIATYTGKLTASSVLLQEKVPFSTLRELVRQDEYKWGFLAGTMDADILATSTNDDFARYYQGALMFAEDDPSVLSSDLETQVPKVAAGKYVFLTAAAPGYYPFKSRFCQLTILPERLFTTTYAIHLQKGSPYTRRFSEVIERAKELGLLEFWLRKWFPENTSCEGREGAQVVTVTLDLVQAAFLLAVIGLGLAALILAVERLAGKCCHGRSQNQSQTPASQNSSGARSPIEVSESVHL</sequence>
<dbReference type="InterPro" id="IPR019594">
    <property type="entry name" value="Glu/Gly-bd"/>
</dbReference>
<keyword evidence="10" id="KW-1071">Ligand-gated ion channel</keyword>
<evidence type="ECO:0000256" key="6">
    <source>
        <dbReference type="ARBA" id="ARBA00023065"/>
    </source>
</evidence>
<evidence type="ECO:0000256" key="7">
    <source>
        <dbReference type="ARBA" id="ARBA00023136"/>
    </source>
</evidence>
<dbReference type="Gene3D" id="3.40.190.10">
    <property type="entry name" value="Periplasmic binding protein-like II"/>
    <property type="match status" value="3"/>
</dbReference>
<evidence type="ECO:0000256" key="12">
    <source>
        <dbReference type="SAM" id="MobiDB-lite"/>
    </source>
</evidence>
<evidence type="ECO:0000256" key="9">
    <source>
        <dbReference type="ARBA" id="ARBA00023180"/>
    </source>
</evidence>